<organism evidence="6 7">
    <name type="scientific">Recurvomyces mirabilis</name>
    <dbReference type="NCBI Taxonomy" id="574656"/>
    <lineage>
        <taxon>Eukaryota</taxon>
        <taxon>Fungi</taxon>
        <taxon>Dikarya</taxon>
        <taxon>Ascomycota</taxon>
        <taxon>Pezizomycotina</taxon>
        <taxon>Dothideomycetes</taxon>
        <taxon>Dothideomycetidae</taxon>
        <taxon>Mycosphaerellales</taxon>
        <taxon>Teratosphaeriaceae</taxon>
        <taxon>Recurvomyces</taxon>
    </lineage>
</organism>
<evidence type="ECO:0000313" key="7">
    <source>
        <dbReference type="Proteomes" id="UP001274830"/>
    </source>
</evidence>
<feature type="domain" description="Ubiquitin-like protease family profile" evidence="5">
    <location>
        <begin position="1417"/>
        <end position="1503"/>
    </location>
</feature>
<feature type="compositionally biased region" description="Basic and acidic residues" evidence="4">
    <location>
        <begin position="462"/>
        <end position="471"/>
    </location>
</feature>
<dbReference type="InterPro" id="IPR038765">
    <property type="entry name" value="Papain-like_cys_pep_sf"/>
</dbReference>
<feature type="region of interest" description="Disordered" evidence="4">
    <location>
        <begin position="288"/>
        <end position="491"/>
    </location>
</feature>
<feature type="region of interest" description="Disordered" evidence="4">
    <location>
        <begin position="573"/>
        <end position="609"/>
    </location>
</feature>
<feature type="region of interest" description="Disordered" evidence="4">
    <location>
        <begin position="1613"/>
        <end position="1652"/>
    </location>
</feature>
<evidence type="ECO:0000256" key="1">
    <source>
        <dbReference type="ARBA" id="ARBA00005234"/>
    </source>
</evidence>
<feature type="compositionally biased region" description="Basic and acidic residues" evidence="4">
    <location>
        <begin position="356"/>
        <end position="376"/>
    </location>
</feature>
<comment type="similarity">
    <text evidence="1">Belongs to the peptidase C48 family.</text>
</comment>
<dbReference type="EMBL" id="JAUTXT010000073">
    <property type="protein sequence ID" value="KAK3669734.1"/>
    <property type="molecule type" value="Genomic_DNA"/>
</dbReference>
<evidence type="ECO:0000256" key="4">
    <source>
        <dbReference type="SAM" id="MobiDB-lite"/>
    </source>
</evidence>
<dbReference type="Pfam" id="PF02902">
    <property type="entry name" value="Peptidase_C48"/>
    <property type="match status" value="1"/>
</dbReference>
<gene>
    <name evidence="6" type="ORF">LTR78_010362</name>
</gene>
<feature type="compositionally biased region" description="Low complexity" evidence="4">
    <location>
        <begin position="431"/>
        <end position="442"/>
    </location>
</feature>
<dbReference type="GO" id="GO:0019783">
    <property type="term" value="F:ubiquitin-like protein peptidase activity"/>
    <property type="evidence" value="ECO:0007669"/>
    <property type="project" value="UniProtKB-ARBA"/>
</dbReference>
<feature type="compositionally biased region" description="Basic and acidic residues" evidence="4">
    <location>
        <begin position="1227"/>
        <end position="1242"/>
    </location>
</feature>
<feature type="compositionally biased region" description="Basic and acidic residues" evidence="4">
    <location>
        <begin position="1099"/>
        <end position="1113"/>
    </location>
</feature>
<keyword evidence="7" id="KW-1185">Reference proteome</keyword>
<feature type="region of interest" description="Disordered" evidence="4">
    <location>
        <begin position="1089"/>
        <end position="1113"/>
    </location>
</feature>
<dbReference type="SUPFAM" id="SSF54001">
    <property type="entry name" value="Cysteine proteinases"/>
    <property type="match status" value="1"/>
</dbReference>
<name>A0AAE0TME9_9PEZI</name>
<accession>A0AAE0TME9</accession>
<sequence>MARLMERNNSSAGCDVQTILEEIESLRSRLRKANADLYAVQGKSSVEEGNFEQNVDPLLQRNEHLAQQLAETQDKLHACTAENQSLRKARDASIAENQSLRQERDETTTKLRLVRQAYTSRQCEATDSSTDLFRQDPKDSNRTKRKEASGGPLAEDRCRLERDEGSDTEMLSPGDSEMHDSVTGPTRLQHHDSSGGEAHGAEYLQALRQPPVCSQPKERLALPEHDGRFGTQNEARIMKPEGSSGERSMLWEEPKPVSQDPVGEEPITYEEPYPKLVGREVGHSLVDQERTDTGSMHTNIVDHALRDPEHRDGTGMEGTPDDELISDPLSPRMALTSQAGERMRASPKVPTDDDPDQSRREADGVPRGITIDEHHPVMPNKQSTTQKYTDSPDHEDCKPSGYQRQTSRQASLARDDVAAQVDLVHPSAGQSRKSSSDSTAASLFPPLGELSDADGLVQTSAHENHMEDDPAGKPPSASPRPESCSPVTVAAPAESYPAPLFAMQPAVTAPPEPLETPSPSAEPYQTASIACPASTSPITQPVGAAVASSKTPTPNPSNVEVFSLSFAGVAAESPQAASPQSRSLPLPRHTIGPSEDLPVPPTCAKPEATMETNSPIVDPLAASNEEFISLSSNPRSRLLHDDVSSATLSAREKGDDSGAALGCKPLSPLTGDVSQVSEDDGETGIETARMEPDRVAKPAAVESDTDDGASSITDEPFSSPLTHKGRRIRQTSTQRAPAPVIPKTASRLHPHVVKRDRCAKGSSQIERPEDAIRASYGKFGLDVQRLIIVPGAQPFNPLALFMSSAAKVGAKLTPQRMKVLQKRRDELLASLTAVDDLGTGSADVDLIKGLCNLYSEPVYPQDMTDLIRALRQQQKLTKDVVNLLQCLESFALVVTKYHAPAQYAKAVEGWSMHDLRRVSDHHCLHYVLLHLNEGWRGLHVMVVLYLLRAGVRKLQDYFASATRPAAILLLLQGLNDADMIRQHADRMRQLISKALPGQESRIGQMTPLGMLHNMTTGFMPQGAVESALGYDSQYLERAVAQPIGVSYMWTPWNFSDLVFRSGPVQPGSQTLSIPPTVVTPAMDRKRGIALVDTPGDGDSPTKRQRVDEHRAEHFGTRASNEDRFVPRETDSSQFSPLDHRGGQVFSSDSYILDSDSSAPPTHGEPTVDTAAESECEDFLNDIVNGDVTPVRNDPAFAATPNTLKRKRDSSDRSQLGKRALVKPLLRKQGDEGFVPHEKHPENPGRQCNNTHAVRKDDTSKGLRFLHISTETASAGSPSDGLTQHDPPVSHADPDQSELERGAKITLSAKFRLDVESLVNELESKGEALWTGERGPTAIAGYCGPPSIRKLAARGDDRLNDEIVNTIPIITIPADNRTYLLPSYAFEHIRKGRFDRLSPWVKYFPLVNCRWVFGVCQQNHWTAVAIDWKEGTIQHYNPLTGLSKQAGDIYTAVECWTQHLIRTSRPTRRWRLEHVHGPRQAADDARNCGVYVAWVLREWMHGRPGDAEGFPGHLEFRIEMLQLLQGAFRTPGLPCVGDVLGSPSTIDGGEGGEGDGPADLAGDHETATGKRDAKSITEDTATTPLSTAQTKKPTSLQLGLRERMDPIVHAGVDGHREQAERTSGPGEGPHAKNTLSVEERLSPSAPEPATSVEARSCPISTVATNTIPGYHSNDRRPETSQEKFPLVTAPSVEEVAHPHSARPTIVQPETDVTSLDESEDVKCDQLRHMDDLGSPAAEHNRPYASGYAHQPDCSALGDAPTQSIPDIGGSALMSGAWNSGDDAGLLPSPGLPLSTHFEDALGEGLDSWYDSVEGAMAGLPRMPASPSMSEWEDWLQSRGSLDVDS</sequence>
<feature type="compositionally biased region" description="Basic and acidic residues" evidence="4">
    <location>
        <begin position="303"/>
        <end position="314"/>
    </location>
</feature>
<feature type="region of interest" description="Disordered" evidence="4">
    <location>
        <begin position="120"/>
        <end position="198"/>
    </location>
</feature>
<evidence type="ECO:0000256" key="3">
    <source>
        <dbReference type="ARBA" id="ARBA00022801"/>
    </source>
</evidence>
<feature type="compositionally biased region" description="Polar residues" evidence="4">
    <location>
        <begin position="1577"/>
        <end position="1596"/>
    </location>
</feature>
<comment type="caution">
    <text evidence="6">The sequence shown here is derived from an EMBL/GenBank/DDBJ whole genome shotgun (WGS) entry which is preliminary data.</text>
</comment>
<feature type="region of interest" description="Disordered" evidence="4">
    <location>
        <begin position="649"/>
        <end position="738"/>
    </location>
</feature>
<feature type="region of interest" description="Disordered" evidence="4">
    <location>
        <begin position="88"/>
        <end position="108"/>
    </location>
</feature>
<feature type="region of interest" description="Disordered" evidence="4">
    <location>
        <begin position="1819"/>
        <end position="1844"/>
    </location>
</feature>
<feature type="region of interest" description="Disordered" evidence="4">
    <location>
        <begin position="232"/>
        <end position="275"/>
    </location>
</feature>
<evidence type="ECO:0000259" key="5">
    <source>
        <dbReference type="Pfam" id="PF02902"/>
    </source>
</evidence>
<dbReference type="GO" id="GO:0008234">
    <property type="term" value="F:cysteine-type peptidase activity"/>
    <property type="evidence" value="ECO:0007669"/>
    <property type="project" value="InterPro"/>
</dbReference>
<feature type="compositionally biased region" description="Basic and acidic residues" evidence="4">
    <location>
        <begin position="1560"/>
        <end position="1576"/>
    </location>
</feature>
<feature type="region of interest" description="Disordered" evidence="4">
    <location>
        <begin position="1539"/>
        <end position="1597"/>
    </location>
</feature>
<feature type="compositionally biased region" description="Polar residues" evidence="4">
    <location>
        <begin position="380"/>
        <end position="389"/>
    </location>
</feature>
<keyword evidence="2" id="KW-0645">Protease</keyword>
<feature type="compositionally biased region" description="Polar residues" evidence="4">
    <location>
        <begin position="1270"/>
        <end position="1281"/>
    </location>
</feature>
<dbReference type="InterPro" id="IPR003653">
    <property type="entry name" value="Peptidase_C48_C"/>
</dbReference>
<evidence type="ECO:0000256" key="2">
    <source>
        <dbReference type="ARBA" id="ARBA00022670"/>
    </source>
</evidence>
<feature type="compositionally biased region" description="Basic and acidic residues" evidence="4">
    <location>
        <begin position="133"/>
        <end position="165"/>
    </location>
</feature>
<dbReference type="Proteomes" id="UP001274830">
    <property type="component" value="Unassembled WGS sequence"/>
</dbReference>
<dbReference type="Gene3D" id="3.40.395.10">
    <property type="entry name" value="Adenoviral Proteinase, Chain A"/>
    <property type="match status" value="1"/>
</dbReference>
<proteinExistence type="inferred from homology"/>
<feature type="region of interest" description="Disordered" evidence="4">
    <location>
        <begin position="1150"/>
        <end position="1171"/>
    </location>
</feature>
<feature type="region of interest" description="Disordered" evidence="4">
    <location>
        <begin position="1270"/>
        <end position="1296"/>
    </location>
</feature>
<dbReference type="GO" id="GO:0006508">
    <property type="term" value="P:proteolysis"/>
    <property type="evidence" value="ECO:0007669"/>
    <property type="project" value="UniProtKB-KW"/>
</dbReference>
<evidence type="ECO:0000313" key="6">
    <source>
        <dbReference type="EMBL" id="KAK3669734.1"/>
    </source>
</evidence>
<feature type="region of interest" description="Disordered" evidence="4">
    <location>
        <begin position="1191"/>
        <end position="1251"/>
    </location>
</feature>
<feature type="compositionally biased region" description="Low complexity" evidence="4">
    <location>
        <begin position="573"/>
        <end position="583"/>
    </location>
</feature>
<reference evidence="6" key="1">
    <citation type="submission" date="2023-07" db="EMBL/GenBank/DDBJ databases">
        <title>Black Yeasts Isolated from many extreme environments.</title>
        <authorList>
            <person name="Coleine C."/>
            <person name="Stajich J.E."/>
            <person name="Selbmann L."/>
        </authorList>
    </citation>
    <scope>NUCLEOTIDE SEQUENCE</scope>
    <source>
        <strain evidence="6">CCFEE 5485</strain>
    </source>
</reference>
<feature type="compositionally biased region" description="Polar residues" evidence="4">
    <location>
        <begin position="120"/>
        <end position="132"/>
    </location>
</feature>
<protein>
    <recommendedName>
        <fullName evidence="5">Ubiquitin-like protease family profile domain-containing protein</fullName>
    </recommendedName>
</protein>
<keyword evidence="3" id="KW-0378">Hydrolase</keyword>